<protein>
    <submittedName>
        <fullName evidence="1">Uncharacterized protein</fullName>
    </submittedName>
</protein>
<gene>
    <name evidence="1" type="ORF">CEE60_07330</name>
</gene>
<dbReference type="AlphaFoldDB" id="A0A2D0AK10"/>
<organism evidence="1 2">
    <name type="scientific">Stenotrophomonas maltophilia</name>
    <name type="common">Pseudomonas maltophilia</name>
    <name type="synonym">Xanthomonas maltophilia</name>
    <dbReference type="NCBI Taxonomy" id="40324"/>
    <lineage>
        <taxon>Bacteria</taxon>
        <taxon>Pseudomonadati</taxon>
        <taxon>Pseudomonadota</taxon>
        <taxon>Gammaproteobacteria</taxon>
        <taxon>Lysobacterales</taxon>
        <taxon>Lysobacteraceae</taxon>
        <taxon>Stenotrophomonas</taxon>
        <taxon>Stenotrophomonas maltophilia group</taxon>
    </lineage>
</organism>
<reference evidence="1 2" key="1">
    <citation type="submission" date="2017-06" db="EMBL/GenBank/DDBJ databases">
        <authorList>
            <person name="Kim H.J."/>
            <person name="Triplett B.A."/>
        </authorList>
    </citation>
    <scope>NUCLEOTIDE SEQUENCE [LARGE SCALE GENOMIC DNA]</scope>
    <source>
        <strain evidence="1 2">13146</strain>
    </source>
</reference>
<proteinExistence type="predicted"/>
<evidence type="ECO:0000313" key="1">
    <source>
        <dbReference type="EMBL" id="OWQ54800.1"/>
    </source>
</evidence>
<evidence type="ECO:0000313" key="2">
    <source>
        <dbReference type="Proteomes" id="UP000198157"/>
    </source>
</evidence>
<comment type="caution">
    <text evidence="1">The sequence shown here is derived from an EMBL/GenBank/DDBJ whole genome shotgun (WGS) entry which is preliminary data.</text>
</comment>
<sequence>MDWEMSLVHLERVWNRVEGAFGNSAKWGGFSGKYQRARREDQLLAYLRMARDSAEHGITEITNTIPGGMAINPVDKSKPVVIHSLHVSDGRVTMSGSENAQVEIIPPHVELVPVTNRGVVKNVPTLHMGISLENVTMAEALQMARDYYSGLIDQAAAFFEKA</sequence>
<accession>A0A2D0AK10</accession>
<name>A0A2D0AK10_STEMA</name>
<dbReference type="EMBL" id="NIVS01000016">
    <property type="protein sequence ID" value="OWQ54800.1"/>
    <property type="molecule type" value="Genomic_DNA"/>
</dbReference>
<dbReference type="Proteomes" id="UP000198157">
    <property type="component" value="Unassembled WGS sequence"/>
</dbReference>